<comment type="cofactor">
    <cofactor evidence="1">
        <name>Mg(2+)</name>
        <dbReference type="ChEBI" id="CHEBI:18420"/>
    </cofactor>
</comment>
<evidence type="ECO:0000313" key="4">
    <source>
        <dbReference type="EMBL" id="GGP18067.1"/>
    </source>
</evidence>
<evidence type="ECO:0000256" key="1">
    <source>
        <dbReference type="ARBA" id="ARBA00001946"/>
    </source>
</evidence>
<dbReference type="InterPro" id="IPR000086">
    <property type="entry name" value="NUDIX_hydrolase_dom"/>
</dbReference>
<dbReference type="Proteomes" id="UP000637267">
    <property type="component" value="Unassembled WGS sequence"/>
</dbReference>
<feature type="domain" description="Nudix hydrolase" evidence="3">
    <location>
        <begin position="122"/>
        <end position="259"/>
    </location>
</feature>
<dbReference type="EMBL" id="BMLX01000001">
    <property type="protein sequence ID" value="GGP18067.1"/>
    <property type="molecule type" value="Genomic_DNA"/>
</dbReference>
<gene>
    <name evidence="4" type="ORF">GCM10010970_02970</name>
</gene>
<dbReference type="SUPFAM" id="SSF55811">
    <property type="entry name" value="Nudix"/>
    <property type="match status" value="1"/>
</dbReference>
<protein>
    <submittedName>
        <fullName evidence="4">NUDIX hydrolase</fullName>
    </submittedName>
</protein>
<evidence type="ECO:0000313" key="5">
    <source>
        <dbReference type="Proteomes" id="UP000637267"/>
    </source>
</evidence>
<accession>A0ABQ2P4J3</accession>
<dbReference type="RefSeq" id="WP_188701614.1">
    <property type="nucleotide sequence ID" value="NZ_BMLX01000001.1"/>
</dbReference>
<dbReference type="GO" id="GO:0016787">
    <property type="term" value="F:hydrolase activity"/>
    <property type="evidence" value="ECO:0007669"/>
    <property type="project" value="UniProtKB-KW"/>
</dbReference>
<organism evidence="4 5">
    <name type="scientific">Silvimonas iriomotensis</name>
    <dbReference type="NCBI Taxonomy" id="449662"/>
    <lineage>
        <taxon>Bacteria</taxon>
        <taxon>Pseudomonadati</taxon>
        <taxon>Pseudomonadota</taxon>
        <taxon>Betaproteobacteria</taxon>
        <taxon>Neisseriales</taxon>
        <taxon>Chitinibacteraceae</taxon>
        <taxon>Silvimonas</taxon>
    </lineage>
</organism>
<reference evidence="5" key="1">
    <citation type="journal article" date="2019" name="Int. J. Syst. Evol. Microbiol.">
        <title>The Global Catalogue of Microorganisms (GCM) 10K type strain sequencing project: providing services to taxonomists for standard genome sequencing and annotation.</title>
        <authorList>
            <consortium name="The Broad Institute Genomics Platform"/>
            <consortium name="The Broad Institute Genome Sequencing Center for Infectious Disease"/>
            <person name="Wu L."/>
            <person name="Ma J."/>
        </authorList>
    </citation>
    <scope>NUCLEOTIDE SEQUENCE [LARGE SCALE GENOMIC DNA]</scope>
    <source>
        <strain evidence="5">CGMCC 1.8859</strain>
    </source>
</reference>
<name>A0ABQ2P4J3_9NEIS</name>
<proteinExistence type="predicted"/>
<dbReference type="PROSITE" id="PS51462">
    <property type="entry name" value="NUDIX"/>
    <property type="match status" value="1"/>
</dbReference>
<dbReference type="PROSITE" id="PS00893">
    <property type="entry name" value="NUDIX_BOX"/>
    <property type="match status" value="1"/>
</dbReference>
<comment type="caution">
    <text evidence="4">The sequence shown here is derived from an EMBL/GenBank/DDBJ whole genome shotgun (WGS) entry which is preliminary data.</text>
</comment>
<evidence type="ECO:0000259" key="3">
    <source>
        <dbReference type="PROSITE" id="PS51462"/>
    </source>
</evidence>
<keyword evidence="2 4" id="KW-0378">Hydrolase</keyword>
<dbReference type="CDD" id="cd03676">
    <property type="entry name" value="NUDIX_Tnr3_like"/>
    <property type="match status" value="1"/>
</dbReference>
<sequence>MSLRQQVEQHLATQPQLVTDHLTRFTILGFELGWLEPVTVEFLLTHSPAFSRQARGVVLLANTGEEAARILTDAALAMKTAGLIRGWRNELYTVLAPNADGTPDLSRPLFQLERGAFRRFGMLSLAVHINGWRQDQHLWIGQRAASKAVDPGRLDNLAAGGMSAGEDATSCAIRELWEEAGVPAALASQVVAAGQLRSTRNETDGTHDEILYCFDLQLPQDFIPHNTDGEVAGFIATSVPETVSRLAELTWDAALVTADFLLRKNWV</sequence>
<dbReference type="InterPro" id="IPR031804">
    <property type="entry name" value="DUF4743"/>
</dbReference>
<dbReference type="InterPro" id="IPR015797">
    <property type="entry name" value="NUDIX_hydrolase-like_dom_sf"/>
</dbReference>
<keyword evidence="5" id="KW-1185">Reference proteome</keyword>
<dbReference type="InterPro" id="IPR020084">
    <property type="entry name" value="NUDIX_hydrolase_CS"/>
</dbReference>
<evidence type="ECO:0000256" key="2">
    <source>
        <dbReference type="ARBA" id="ARBA00022801"/>
    </source>
</evidence>
<dbReference type="Gene3D" id="3.90.79.10">
    <property type="entry name" value="Nucleoside Triphosphate Pyrophosphohydrolase"/>
    <property type="match status" value="1"/>
</dbReference>
<dbReference type="Pfam" id="PF00293">
    <property type="entry name" value="NUDIX"/>
    <property type="match status" value="1"/>
</dbReference>
<dbReference type="Pfam" id="PF15916">
    <property type="entry name" value="DUF4743"/>
    <property type="match status" value="1"/>
</dbReference>